<evidence type="ECO:0000256" key="2">
    <source>
        <dbReference type="SAM" id="SignalP"/>
    </source>
</evidence>
<evidence type="ECO:0000313" key="3">
    <source>
        <dbReference type="EMBL" id="PSH70127.1"/>
    </source>
</evidence>
<evidence type="ECO:0008006" key="5">
    <source>
        <dbReference type="Google" id="ProtNLM"/>
    </source>
</evidence>
<dbReference type="EMBL" id="PGGO01000002">
    <property type="protein sequence ID" value="PSH70127.1"/>
    <property type="molecule type" value="Genomic_DNA"/>
</dbReference>
<name>A0A2P7BUI6_9HYPH</name>
<evidence type="ECO:0000313" key="4">
    <source>
        <dbReference type="Proteomes" id="UP000241444"/>
    </source>
</evidence>
<dbReference type="RefSeq" id="WP_133624465.1">
    <property type="nucleotide sequence ID" value="NZ_PGGO01000002.1"/>
</dbReference>
<evidence type="ECO:0000256" key="1">
    <source>
        <dbReference type="SAM" id="MobiDB-lite"/>
    </source>
</evidence>
<dbReference type="AlphaFoldDB" id="A0A2P7BUI6"/>
<feature type="region of interest" description="Disordered" evidence="1">
    <location>
        <begin position="153"/>
        <end position="191"/>
    </location>
</feature>
<keyword evidence="4" id="KW-1185">Reference proteome</keyword>
<dbReference type="Proteomes" id="UP000241444">
    <property type="component" value="Unassembled WGS sequence"/>
</dbReference>
<keyword evidence="2" id="KW-0732">Signal</keyword>
<sequence length="208" mass="21548">MDALSILALATQCVTAAPAPVVAAMAIAETNGSAYAVTIGDEPVSPADIDAAVQAAAIGLSNGHVVKIGIASVPTTEFDKRNIAYSDGFSICRNMAVAGDQLRESWQRFGARDEHWRLAVLEIATGNPGVEGDFAHRFDTAMTEVRKAAQGLRQPSGAAVAEAPAKPAARSGSSYADTETAPSEPAKAAGAWDVYGRDSSQSLLIFSK</sequence>
<feature type="compositionally biased region" description="Polar residues" evidence="1">
    <location>
        <begin position="171"/>
        <end position="181"/>
    </location>
</feature>
<comment type="caution">
    <text evidence="3">The sequence shown here is derived from an EMBL/GenBank/DDBJ whole genome shotgun (WGS) entry which is preliminary data.</text>
</comment>
<accession>A0A2P7BUI6</accession>
<protein>
    <recommendedName>
        <fullName evidence="5">DUF541 domain-containing protein</fullName>
    </recommendedName>
</protein>
<feature type="signal peptide" evidence="2">
    <location>
        <begin position="1"/>
        <end position="23"/>
    </location>
</feature>
<feature type="compositionally biased region" description="Low complexity" evidence="1">
    <location>
        <begin position="158"/>
        <end position="169"/>
    </location>
</feature>
<gene>
    <name evidence="3" type="ORF">CU102_03240</name>
</gene>
<feature type="chain" id="PRO_5015151560" description="DUF541 domain-containing protein" evidence="2">
    <location>
        <begin position="24"/>
        <end position="208"/>
    </location>
</feature>
<proteinExistence type="predicted"/>
<reference evidence="4" key="1">
    <citation type="submission" date="2017-11" db="EMBL/GenBank/DDBJ databases">
        <authorList>
            <person name="Kuznetsova I."/>
            <person name="Sazanova A."/>
            <person name="Chirak E."/>
            <person name="Safronova V."/>
            <person name="Willems A."/>
        </authorList>
    </citation>
    <scope>NUCLEOTIDE SEQUENCE [LARGE SCALE GENOMIC DNA]</scope>
    <source>
        <strain evidence="4">STM 196</strain>
    </source>
</reference>
<organism evidence="3 4">
    <name type="scientific">Phyllobacterium brassicacearum</name>
    <dbReference type="NCBI Taxonomy" id="314235"/>
    <lineage>
        <taxon>Bacteria</taxon>
        <taxon>Pseudomonadati</taxon>
        <taxon>Pseudomonadota</taxon>
        <taxon>Alphaproteobacteria</taxon>
        <taxon>Hyphomicrobiales</taxon>
        <taxon>Phyllobacteriaceae</taxon>
        <taxon>Phyllobacterium</taxon>
    </lineage>
</organism>